<dbReference type="PANTHER" id="PTHR12794:SF0">
    <property type="entry name" value="GEM-ASSOCIATED PROTEIN 2"/>
    <property type="match status" value="1"/>
</dbReference>
<feature type="compositionally biased region" description="Acidic residues" evidence="2">
    <location>
        <begin position="448"/>
        <end position="458"/>
    </location>
</feature>
<gene>
    <name evidence="3" type="ORF">Daesc_001555</name>
</gene>
<evidence type="ECO:0000256" key="1">
    <source>
        <dbReference type="ARBA" id="ARBA00025758"/>
    </source>
</evidence>
<dbReference type="AlphaFoldDB" id="A0AAX6MUD9"/>
<dbReference type="InterPro" id="IPR035426">
    <property type="entry name" value="Gemin2/Brr1"/>
</dbReference>
<reference evidence="3 4" key="1">
    <citation type="journal article" date="2024" name="Front Chem Biol">
        <title>Unveiling the potential of Daldinia eschscholtzii MFLUCC 19-0629 through bioactivity and bioinformatics studies for enhanced sustainable agriculture production.</title>
        <authorList>
            <person name="Brooks S."/>
            <person name="Weaver J.A."/>
            <person name="Klomchit A."/>
            <person name="Alharthi S.A."/>
            <person name="Onlamun T."/>
            <person name="Nurani R."/>
            <person name="Vong T.K."/>
            <person name="Alberti F."/>
            <person name="Greco C."/>
        </authorList>
    </citation>
    <scope>NUCLEOTIDE SEQUENCE [LARGE SCALE GENOMIC DNA]</scope>
    <source>
        <strain evidence="3">MFLUCC 19-0629</strain>
    </source>
</reference>
<comment type="caution">
    <text evidence="3">The sequence shown here is derived from an EMBL/GenBank/DDBJ whole genome shotgun (WGS) entry which is preliminary data.</text>
</comment>
<dbReference type="GO" id="GO:0000387">
    <property type="term" value="P:spliceosomal snRNP assembly"/>
    <property type="evidence" value="ECO:0007669"/>
    <property type="project" value="InterPro"/>
</dbReference>
<keyword evidence="4" id="KW-1185">Reference proteome</keyword>
<comment type="similarity">
    <text evidence="1">Belongs to the gemin-2 family.</text>
</comment>
<dbReference type="GO" id="GO:0032797">
    <property type="term" value="C:SMN complex"/>
    <property type="evidence" value="ECO:0007669"/>
    <property type="project" value="TreeGrafter"/>
</dbReference>
<feature type="compositionally biased region" description="Acidic residues" evidence="2">
    <location>
        <begin position="377"/>
        <end position="386"/>
    </location>
</feature>
<proteinExistence type="inferred from homology"/>
<feature type="compositionally biased region" description="Basic and acidic residues" evidence="2">
    <location>
        <begin position="107"/>
        <end position="126"/>
    </location>
</feature>
<evidence type="ECO:0000256" key="2">
    <source>
        <dbReference type="SAM" id="MobiDB-lite"/>
    </source>
</evidence>
<protein>
    <submittedName>
        <fullName evidence="3">Uncharacterized protein</fullName>
    </submittedName>
</protein>
<evidence type="ECO:0000313" key="4">
    <source>
        <dbReference type="Proteomes" id="UP001369815"/>
    </source>
</evidence>
<organism evidence="3 4">
    <name type="scientific">Daldinia eschscholtzii</name>
    <dbReference type="NCBI Taxonomy" id="292717"/>
    <lineage>
        <taxon>Eukaryota</taxon>
        <taxon>Fungi</taxon>
        <taxon>Dikarya</taxon>
        <taxon>Ascomycota</taxon>
        <taxon>Pezizomycotina</taxon>
        <taxon>Sordariomycetes</taxon>
        <taxon>Xylariomycetidae</taxon>
        <taxon>Xylariales</taxon>
        <taxon>Hypoxylaceae</taxon>
        <taxon>Daldinia</taxon>
    </lineage>
</organism>
<dbReference type="EMBL" id="JBANMG010000002">
    <property type="protein sequence ID" value="KAK6956280.1"/>
    <property type="molecule type" value="Genomic_DNA"/>
</dbReference>
<evidence type="ECO:0000313" key="3">
    <source>
        <dbReference type="EMBL" id="KAK6956280.1"/>
    </source>
</evidence>
<dbReference type="Pfam" id="PF04938">
    <property type="entry name" value="SIP1"/>
    <property type="match status" value="1"/>
</dbReference>
<name>A0AAX6MUD9_9PEZI</name>
<feature type="region of interest" description="Disordered" evidence="2">
    <location>
        <begin position="377"/>
        <end position="424"/>
    </location>
</feature>
<dbReference type="GO" id="GO:0005634">
    <property type="term" value="C:nucleus"/>
    <property type="evidence" value="ECO:0007669"/>
    <property type="project" value="TreeGrafter"/>
</dbReference>
<sequence>MGSKRTAENDGEEEQLPRKLRRQRFSNSVRSTIFASSTYGQRSVFGDSECLTTVPPEDSDLDCEDDAEALAYLKSVRVQASTIPHVMVASKAGPQPPKALQESTEGPGDHQQDGDEEPVDRSIYKDGRGDFRGYYHDGAYIAYPPGYFDEDEDEEDEDEYYDDDYDGEEGEGQEDQELGYDNESDSEWSEGRPLNSNSDEIREAYFRSLTNQFLALREVLRAEPPEHLLNTLPRSNPIEVGEFGPRSDTFAKWSGRLRGTDPLPAQIAGMHKDGVMRLLRIILGGKFLRKNQELRERTSRWIWALLARLPDKGELDYQEIGWIRELGKRAVLLMVSLAEMEVLKEHYDVGDSTAESQGDVEVDEGIEEMSQGECCDYEDIDTDVNDPEPHHRGPGQPPGGRVLKHAPSDRAVGSGADIDGNAPNTDGIVGAKVLHQTEAAEVSDVEMDIESEEEENGEVSDAPQQQTEPTADIERAKARLLEQLNSTAAENGDVPAEEDLPTTALEEEAFRALEAEEEEAKTEKLRRARANERVTLNMILTVAGEFYGQRDLLEFRDPFGGFQVE</sequence>
<accession>A0AAX6MUD9</accession>
<feature type="region of interest" description="Disordered" evidence="2">
    <location>
        <begin position="448"/>
        <end position="470"/>
    </location>
</feature>
<dbReference type="Gene3D" id="1.20.58.1070">
    <property type="match status" value="1"/>
</dbReference>
<dbReference type="PANTHER" id="PTHR12794">
    <property type="entry name" value="GEMIN2"/>
    <property type="match status" value="1"/>
</dbReference>
<feature type="region of interest" description="Disordered" evidence="2">
    <location>
        <begin position="89"/>
        <end position="126"/>
    </location>
</feature>
<feature type="region of interest" description="Disordered" evidence="2">
    <location>
        <begin position="1"/>
        <end position="24"/>
    </location>
</feature>
<feature type="compositionally biased region" description="Acidic residues" evidence="2">
    <location>
        <begin position="148"/>
        <end position="188"/>
    </location>
</feature>
<feature type="region of interest" description="Disordered" evidence="2">
    <location>
        <begin position="142"/>
        <end position="196"/>
    </location>
</feature>
<dbReference type="Proteomes" id="UP001369815">
    <property type="component" value="Unassembled WGS sequence"/>
</dbReference>